<evidence type="ECO:0000313" key="6">
    <source>
        <dbReference type="Proteomes" id="UP001566132"/>
    </source>
</evidence>
<feature type="chain" id="PRO_5044813435" description="CUB domain-containing protein" evidence="3">
    <location>
        <begin position="18"/>
        <end position="657"/>
    </location>
</feature>
<feature type="signal peptide" evidence="3">
    <location>
        <begin position="1"/>
        <end position="17"/>
    </location>
</feature>
<dbReference type="PANTHER" id="PTHR24255:SF31">
    <property type="entry name" value="CUBILIN-LIKE PROTEIN"/>
    <property type="match status" value="1"/>
</dbReference>
<evidence type="ECO:0000256" key="2">
    <source>
        <dbReference type="PROSITE-ProRule" id="PRU00059"/>
    </source>
</evidence>
<evidence type="ECO:0000256" key="3">
    <source>
        <dbReference type="SAM" id="SignalP"/>
    </source>
</evidence>
<keyword evidence="6" id="KW-1185">Reference proteome</keyword>
<organism evidence="5 6">
    <name type="scientific">Hypothenemus hampei</name>
    <name type="common">Coffee berry borer</name>
    <dbReference type="NCBI Taxonomy" id="57062"/>
    <lineage>
        <taxon>Eukaryota</taxon>
        <taxon>Metazoa</taxon>
        <taxon>Ecdysozoa</taxon>
        <taxon>Arthropoda</taxon>
        <taxon>Hexapoda</taxon>
        <taxon>Insecta</taxon>
        <taxon>Pterygota</taxon>
        <taxon>Neoptera</taxon>
        <taxon>Endopterygota</taxon>
        <taxon>Coleoptera</taxon>
        <taxon>Polyphaga</taxon>
        <taxon>Cucujiformia</taxon>
        <taxon>Curculionidae</taxon>
        <taxon>Scolytinae</taxon>
        <taxon>Hypothenemus</taxon>
    </lineage>
</organism>
<protein>
    <recommendedName>
        <fullName evidence="4">CUB domain-containing protein</fullName>
    </recommendedName>
</protein>
<evidence type="ECO:0000259" key="4">
    <source>
        <dbReference type="PROSITE" id="PS01180"/>
    </source>
</evidence>
<comment type="caution">
    <text evidence="5">The sequence shown here is derived from an EMBL/GenBank/DDBJ whole genome shotgun (WGS) entry which is preliminary data.</text>
</comment>
<dbReference type="Pfam" id="PF00431">
    <property type="entry name" value="CUB"/>
    <property type="match status" value="2"/>
</dbReference>
<evidence type="ECO:0000313" key="5">
    <source>
        <dbReference type="EMBL" id="KAL1491646.1"/>
    </source>
</evidence>
<dbReference type="InterPro" id="IPR035914">
    <property type="entry name" value="Sperma_CUB_dom_sf"/>
</dbReference>
<feature type="domain" description="CUB" evidence="4">
    <location>
        <begin position="20"/>
        <end position="129"/>
    </location>
</feature>
<keyword evidence="1" id="KW-1015">Disulfide bond</keyword>
<dbReference type="Proteomes" id="UP001566132">
    <property type="component" value="Unassembled WGS sequence"/>
</dbReference>
<feature type="domain" description="CUB" evidence="4">
    <location>
        <begin position="389"/>
        <end position="509"/>
    </location>
</feature>
<name>A0ABD1EAE4_HYPHA</name>
<dbReference type="SMART" id="SM00042">
    <property type="entry name" value="CUB"/>
    <property type="match status" value="3"/>
</dbReference>
<comment type="caution">
    <text evidence="2">Lacks conserved residue(s) required for the propagation of feature annotation.</text>
</comment>
<gene>
    <name evidence="5" type="ORF">ABEB36_012210</name>
</gene>
<sequence length="657" mass="76333">MKLLLLTVFTFFAVAKSQNCGRIFLDKTIQLTSENYPLPYPRGYKCFYLLKGENCTDYFRVEFQDFNVTLSKGCVIDRLEIGKQDALCGSKTGSKVYKSENGTLKLKFITDDDDIDESPRGFKLIITQINTCESDFTTTTELTTETATESTTIRRALYLPPAPKECCQNNFSSKEFLLISPNFPYSTTTPTDCIFVIKKSSPQVCRLRIKVRYFLLEQATNDICQDYLEIDGNRICGCKFQLKLITNFRDSDRKIFKFHSEGLKSKLAGFVFEIVQDECQKIHDYDVATSKRKENFQFYENQVNRIRWPTIDELKLFDQKSLYLPDSEKHFFFFGSDNDYLNREDKEETDYQDLSFIEKPTTDSNDYEKCITWNNNQIKEFGGDLKDKCIGTLPSAEVDLPQSSNCKILSSITGNMESPGYPQGYSPGTQICYRLNFLPGYCAFRMFFRDFHLEKSYDCLKDYLQIGENRYCGDYLTNRQVEIKLNEKIIFVSDATFCEKGFLAEYRQVQCQEETISDRPACRPSNPTLAQCNNLIESHNFYIQPIQNSNSCSFTIRKSGKNVCKMYFFLERFSLPCQLGYFIINNQYYCGEKSGQWIVLDLYQPITISYTFNINYYPNFLNRVLIRGQQSENGCFDQGYPDPARFVSQNPIRNIQH</sequence>
<dbReference type="CDD" id="cd00041">
    <property type="entry name" value="CUB"/>
    <property type="match status" value="2"/>
</dbReference>
<dbReference type="PROSITE" id="PS01180">
    <property type="entry name" value="CUB"/>
    <property type="match status" value="3"/>
</dbReference>
<proteinExistence type="predicted"/>
<evidence type="ECO:0000256" key="1">
    <source>
        <dbReference type="ARBA" id="ARBA00023157"/>
    </source>
</evidence>
<dbReference type="Gene3D" id="2.60.120.290">
    <property type="entry name" value="Spermadhesin, CUB domain"/>
    <property type="match status" value="3"/>
</dbReference>
<keyword evidence="3" id="KW-0732">Signal</keyword>
<feature type="domain" description="CUB" evidence="4">
    <location>
        <begin position="167"/>
        <end position="277"/>
    </location>
</feature>
<dbReference type="InterPro" id="IPR000859">
    <property type="entry name" value="CUB_dom"/>
</dbReference>
<dbReference type="PANTHER" id="PTHR24255">
    <property type="entry name" value="COMPLEMENT COMPONENT 1, S SUBCOMPONENT-RELATED"/>
    <property type="match status" value="1"/>
</dbReference>
<accession>A0ABD1EAE4</accession>
<dbReference type="EMBL" id="JBDJPC010000009">
    <property type="protein sequence ID" value="KAL1491646.1"/>
    <property type="molecule type" value="Genomic_DNA"/>
</dbReference>
<dbReference type="AlphaFoldDB" id="A0ABD1EAE4"/>
<reference evidence="5 6" key="1">
    <citation type="submission" date="2024-05" db="EMBL/GenBank/DDBJ databases">
        <title>Genetic variation in Jamaican populations of the coffee berry borer (Hypothenemus hampei).</title>
        <authorList>
            <person name="Errbii M."/>
            <person name="Myrie A."/>
        </authorList>
    </citation>
    <scope>NUCLEOTIDE SEQUENCE [LARGE SCALE GENOMIC DNA]</scope>
    <source>
        <strain evidence="5">JA-Hopewell-2020-01-JO</strain>
        <tissue evidence="5">Whole body</tissue>
    </source>
</reference>
<dbReference type="SUPFAM" id="SSF49854">
    <property type="entry name" value="Spermadhesin, CUB domain"/>
    <property type="match status" value="3"/>
</dbReference>